<dbReference type="HOGENOM" id="CLU_3380835_0_0_12"/>
<name>W5T5W6_BORHE</name>
<organism evidence="1">
    <name type="scientific">Borrelia hermsii MTW</name>
    <dbReference type="NCBI Taxonomy" id="1313291"/>
    <lineage>
        <taxon>Bacteria</taxon>
        <taxon>Pseudomonadati</taxon>
        <taxon>Spirochaetota</taxon>
        <taxon>Spirochaetia</taxon>
        <taxon>Spirochaetales</taxon>
        <taxon>Borreliaceae</taxon>
        <taxon>Borrelia</taxon>
    </lineage>
</organism>
<evidence type="ECO:0000313" key="1">
    <source>
        <dbReference type="EMBL" id="AHH14534.1"/>
    </source>
</evidence>
<dbReference type="AlphaFoldDB" id="W5T5W6"/>
<accession>W5T5W6</accession>
<geneLocation type="plasmid" evidence="1">
    <name>unnamed</name>
</geneLocation>
<dbReference type="EMBL" id="CP005690">
    <property type="protein sequence ID" value="AHH14534.1"/>
    <property type="molecule type" value="Genomic_DNA"/>
</dbReference>
<reference evidence="1" key="1">
    <citation type="submission" date="2013-04" db="EMBL/GenBank/DDBJ databases">
        <title>Comparative Genomics of Relapsing Fever Spirochetes.</title>
        <authorList>
            <person name="Schwan T.G."/>
            <person name="Raffel S.J."/>
            <person name="Porcella S.F."/>
            <person name="Martens C.A."/>
            <person name="Bruno D.P."/>
            <person name="Ricklefs S.M."/>
            <person name="Barbian K.B."/>
        </authorList>
    </citation>
    <scope>NUCLEOTIDE SEQUENCE</scope>
    <source>
        <strain evidence="1">MTW</strain>
        <plasmid evidence="1">unnamed</plasmid>
    </source>
</reference>
<proteinExistence type="predicted"/>
<gene>
    <name evidence="1" type="ORF">BHW_0900022</name>
</gene>
<protein>
    <submittedName>
        <fullName evidence="1">Uncharacterized protein</fullName>
    </submittedName>
</protein>
<keyword evidence="1" id="KW-0614">Plasmid</keyword>
<sequence>MVITENSRGVYELNLFSHNDINKFNFLVEKMLF</sequence>